<dbReference type="EMBL" id="CP121106">
    <property type="protein sequence ID" value="WFL75948.1"/>
    <property type="molecule type" value="Genomic_DNA"/>
</dbReference>
<feature type="chain" id="PRO_5046801641" description="Adhesin" evidence="1">
    <location>
        <begin position="25"/>
        <end position="203"/>
    </location>
</feature>
<evidence type="ECO:0000313" key="3">
    <source>
        <dbReference type="Proteomes" id="UP001215827"/>
    </source>
</evidence>
<keyword evidence="3" id="KW-1185">Reference proteome</keyword>
<dbReference type="RefSeq" id="WP_278014716.1">
    <property type="nucleotide sequence ID" value="NZ_CP121106.1"/>
</dbReference>
<evidence type="ECO:0008006" key="4">
    <source>
        <dbReference type="Google" id="ProtNLM"/>
    </source>
</evidence>
<evidence type="ECO:0000256" key="1">
    <source>
        <dbReference type="SAM" id="SignalP"/>
    </source>
</evidence>
<evidence type="ECO:0000313" key="2">
    <source>
        <dbReference type="EMBL" id="WFL75948.1"/>
    </source>
</evidence>
<feature type="signal peptide" evidence="1">
    <location>
        <begin position="1"/>
        <end position="24"/>
    </location>
</feature>
<keyword evidence="1" id="KW-0732">Signal</keyword>
<protein>
    <recommendedName>
        <fullName evidence="4">Adhesin</fullName>
    </recommendedName>
</protein>
<name>A0ABY8FPW7_9SPHN</name>
<accession>A0ABY8FPW7</accession>
<organism evidence="2 3">
    <name type="scientific">Altererythrobacter arenosus</name>
    <dbReference type="NCBI Taxonomy" id="3032592"/>
    <lineage>
        <taxon>Bacteria</taxon>
        <taxon>Pseudomonadati</taxon>
        <taxon>Pseudomonadota</taxon>
        <taxon>Alphaproteobacteria</taxon>
        <taxon>Sphingomonadales</taxon>
        <taxon>Erythrobacteraceae</taxon>
        <taxon>Altererythrobacter</taxon>
    </lineage>
</organism>
<sequence>MIAAPSIGPLPVLFLLFGAVPLAAQDDQGAQDEVLVAEGSTSGNSGRIAVNVAAGSQNQQAGSAVIAIGDIPIGANAVSQHIATPDMTDRRTAVAVGPGALSNNSGLLSVNLSAGNQNQSANLATLTIGTSGVVSDQMLAQTSAPTNPAGQSGPGLEAPNDAIAIDDSALAGNSGLVQINLVGGERNSSANTFALNVSAGGNP</sequence>
<dbReference type="Proteomes" id="UP001215827">
    <property type="component" value="Chromosome"/>
</dbReference>
<reference evidence="2 3" key="1">
    <citation type="submission" date="2023-03" db="EMBL/GenBank/DDBJ databases">
        <title>Altererythrobacter sp. CAU 1644 isolated from sand.</title>
        <authorList>
            <person name="Kim W."/>
        </authorList>
    </citation>
    <scope>NUCLEOTIDE SEQUENCE [LARGE SCALE GENOMIC DNA]</scope>
    <source>
        <strain evidence="2 3">CAU 1644</strain>
    </source>
</reference>
<proteinExistence type="predicted"/>
<gene>
    <name evidence="2" type="ORF">P7228_07975</name>
</gene>